<evidence type="ECO:0000256" key="6">
    <source>
        <dbReference type="ARBA" id="ARBA00023157"/>
    </source>
</evidence>
<dbReference type="GO" id="GO:0016301">
    <property type="term" value="F:kinase activity"/>
    <property type="evidence" value="ECO:0007669"/>
    <property type="project" value="UniProtKB-KW"/>
</dbReference>
<comment type="subcellular location">
    <subcellularLocation>
        <location evidence="7">Cell junction</location>
        <location evidence="7">Plasmodesma</location>
    </subcellularLocation>
    <subcellularLocation>
        <location evidence="1">Cell membrane</location>
        <topology evidence="1">Single-pass type I membrane protein</topology>
    </subcellularLocation>
</comment>
<reference evidence="11" key="1">
    <citation type="submission" date="2015-07" db="EMBL/GenBank/DDBJ databases">
        <title>Transcriptome Assembly of Anthurium amnicola.</title>
        <authorList>
            <person name="Suzuki J."/>
        </authorList>
    </citation>
    <scope>NUCLEOTIDE SEQUENCE</scope>
</reference>
<dbReference type="PANTHER" id="PTHR32080">
    <property type="entry name" value="ANTIFUNGAL PROTEIN GINKBILOBIN-2-LIKE"/>
    <property type="match status" value="1"/>
</dbReference>
<keyword evidence="11" id="KW-0675">Receptor</keyword>
<dbReference type="Gene3D" id="3.30.430.20">
    <property type="entry name" value="Gnk2 domain, C-X8-C-X2-C motif"/>
    <property type="match status" value="1"/>
</dbReference>
<gene>
    <name evidence="11" type="primary">CRK42_2</name>
    <name evidence="11" type="ORF">g.23305</name>
</gene>
<comment type="similarity">
    <text evidence="8">Belongs to the cysteine-rich repeat secretory protein family. Plasmodesmata-located proteins (PDLD) subfamily.</text>
</comment>
<dbReference type="InterPro" id="IPR051378">
    <property type="entry name" value="Cell2Cell_Antifungal"/>
</dbReference>
<dbReference type="PROSITE" id="PS51473">
    <property type="entry name" value="GNK2"/>
    <property type="match status" value="1"/>
</dbReference>
<keyword evidence="6" id="KW-1015">Disulfide bond</keyword>
<dbReference type="InterPro" id="IPR002902">
    <property type="entry name" value="GNK2"/>
</dbReference>
<proteinExistence type="inferred from homology"/>
<feature type="signal peptide" evidence="9">
    <location>
        <begin position="1"/>
        <end position="29"/>
    </location>
</feature>
<keyword evidence="5" id="KW-0965">Cell junction</keyword>
<evidence type="ECO:0000259" key="10">
    <source>
        <dbReference type="PROSITE" id="PS51473"/>
    </source>
</evidence>
<keyword evidence="11" id="KW-0808">Transferase</keyword>
<accession>A0A1D1Z2D6</accession>
<evidence type="ECO:0000256" key="3">
    <source>
        <dbReference type="ARBA" id="ARBA00022729"/>
    </source>
</evidence>
<dbReference type="AlphaFoldDB" id="A0A1D1Z2D6"/>
<evidence type="ECO:0000256" key="4">
    <source>
        <dbReference type="ARBA" id="ARBA00022737"/>
    </source>
</evidence>
<protein>
    <submittedName>
        <fullName evidence="11">Cysteine-rich receptor-like protein kinase 42</fullName>
    </submittedName>
</protein>
<dbReference type="GO" id="GO:0009506">
    <property type="term" value="C:plasmodesma"/>
    <property type="evidence" value="ECO:0007669"/>
    <property type="project" value="UniProtKB-SubCell"/>
</dbReference>
<evidence type="ECO:0000313" key="11">
    <source>
        <dbReference type="EMBL" id="JAT61050.1"/>
    </source>
</evidence>
<feature type="domain" description="Gnk2-homologous" evidence="10">
    <location>
        <begin position="33"/>
        <end position="143"/>
    </location>
</feature>
<evidence type="ECO:0000256" key="9">
    <source>
        <dbReference type="SAM" id="SignalP"/>
    </source>
</evidence>
<dbReference type="GO" id="GO:0005886">
    <property type="term" value="C:plasma membrane"/>
    <property type="evidence" value="ECO:0007669"/>
    <property type="project" value="UniProtKB-SubCell"/>
</dbReference>
<keyword evidence="4" id="KW-0677">Repeat</keyword>
<name>A0A1D1Z2D6_9ARAE</name>
<dbReference type="CDD" id="cd23509">
    <property type="entry name" value="Gnk2-like"/>
    <property type="match status" value="1"/>
</dbReference>
<feature type="non-terminal residue" evidence="11">
    <location>
        <position position="185"/>
    </location>
</feature>
<evidence type="ECO:0000256" key="7">
    <source>
        <dbReference type="ARBA" id="ARBA00024184"/>
    </source>
</evidence>
<evidence type="ECO:0000256" key="5">
    <source>
        <dbReference type="ARBA" id="ARBA00022949"/>
    </source>
</evidence>
<evidence type="ECO:0000256" key="1">
    <source>
        <dbReference type="ARBA" id="ARBA00004251"/>
    </source>
</evidence>
<keyword evidence="3 9" id="KW-0732">Signal</keyword>
<dbReference type="InterPro" id="IPR038408">
    <property type="entry name" value="GNK2_sf"/>
</dbReference>
<sequence length="185" mass="19635">MATESSGNPVPLLHFFFLLLLFQFSPSSSDPRANVAALICGTRRAPDAISFVQNFQGDMAALADLVSSNNWGTHLANSSNPSPSSSSSSSPVYGLVQCHSDLSRTDCLLCFSAGRMRLPSCLPNVSARIFLDGCFIRYDSYEFYSEAVDPTLDRVACGGIRVGGGPGEEAAWRAGVVGTVGNLTE</sequence>
<keyword evidence="11" id="KW-0418">Kinase</keyword>
<keyword evidence="2" id="KW-0945">Host-virus interaction</keyword>
<organism evidence="11">
    <name type="scientific">Anthurium amnicola</name>
    <dbReference type="NCBI Taxonomy" id="1678845"/>
    <lineage>
        <taxon>Eukaryota</taxon>
        <taxon>Viridiplantae</taxon>
        <taxon>Streptophyta</taxon>
        <taxon>Embryophyta</taxon>
        <taxon>Tracheophyta</taxon>
        <taxon>Spermatophyta</taxon>
        <taxon>Magnoliopsida</taxon>
        <taxon>Liliopsida</taxon>
        <taxon>Araceae</taxon>
        <taxon>Pothoideae</taxon>
        <taxon>Potheae</taxon>
        <taxon>Anthurium</taxon>
    </lineage>
</organism>
<evidence type="ECO:0000256" key="2">
    <source>
        <dbReference type="ARBA" id="ARBA00022581"/>
    </source>
</evidence>
<feature type="chain" id="PRO_5008900708" evidence="9">
    <location>
        <begin position="30"/>
        <end position="185"/>
    </location>
</feature>
<dbReference type="Pfam" id="PF01657">
    <property type="entry name" value="Stress-antifung"/>
    <property type="match status" value="1"/>
</dbReference>
<dbReference type="PANTHER" id="PTHR32080:SF27">
    <property type="entry name" value="OS01G0548750 PROTEIN"/>
    <property type="match status" value="1"/>
</dbReference>
<dbReference type="EMBL" id="GDJX01006886">
    <property type="protein sequence ID" value="JAT61050.1"/>
    <property type="molecule type" value="Transcribed_RNA"/>
</dbReference>
<evidence type="ECO:0000256" key="8">
    <source>
        <dbReference type="ARBA" id="ARBA00038393"/>
    </source>
</evidence>